<feature type="region of interest" description="Disordered" evidence="1">
    <location>
        <begin position="28"/>
        <end position="55"/>
    </location>
</feature>
<sequence length="55" mass="5844">LGQKQPYKSTSYQAFSSTDPTIATIATHTSRIQPPSSTSPTCSQRGDDGSTQPQT</sequence>
<dbReference type="EMBL" id="ML976695">
    <property type="protein sequence ID" value="KAF1971161.1"/>
    <property type="molecule type" value="Genomic_DNA"/>
</dbReference>
<keyword evidence="3" id="KW-1185">Reference proteome</keyword>
<dbReference type="AlphaFoldDB" id="A0A6A5V1P0"/>
<proteinExistence type="predicted"/>
<evidence type="ECO:0000313" key="3">
    <source>
        <dbReference type="Proteomes" id="UP000800036"/>
    </source>
</evidence>
<dbReference type="Proteomes" id="UP000800036">
    <property type="component" value="Unassembled WGS sequence"/>
</dbReference>
<protein>
    <submittedName>
        <fullName evidence="2">Uncharacterized protein</fullName>
    </submittedName>
</protein>
<accession>A0A6A5V1P0</accession>
<gene>
    <name evidence="2" type="ORF">BU23DRAFT_556177</name>
</gene>
<organism evidence="2 3">
    <name type="scientific">Bimuria novae-zelandiae CBS 107.79</name>
    <dbReference type="NCBI Taxonomy" id="1447943"/>
    <lineage>
        <taxon>Eukaryota</taxon>
        <taxon>Fungi</taxon>
        <taxon>Dikarya</taxon>
        <taxon>Ascomycota</taxon>
        <taxon>Pezizomycotina</taxon>
        <taxon>Dothideomycetes</taxon>
        <taxon>Pleosporomycetidae</taxon>
        <taxon>Pleosporales</taxon>
        <taxon>Massarineae</taxon>
        <taxon>Didymosphaeriaceae</taxon>
        <taxon>Bimuria</taxon>
    </lineage>
</organism>
<reference evidence="2" key="1">
    <citation type="journal article" date="2020" name="Stud. Mycol.">
        <title>101 Dothideomycetes genomes: a test case for predicting lifestyles and emergence of pathogens.</title>
        <authorList>
            <person name="Haridas S."/>
            <person name="Albert R."/>
            <person name="Binder M."/>
            <person name="Bloem J."/>
            <person name="Labutti K."/>
            <person name="Salamov A."/>
            <person name="Andreopoulos B."/>
            <person name="Baker S."/>
            <person name="Barry K."/>
            <person name="Bills G."/>
            <person name="Bluhm B."/>
            <person name="Cannon C."/>
            <person name="Castanera R."/>
            <person name="Culley D."/>
            <person name="Daum C."/>
            <person name="Ezra D."/>
            <person name="Gonzalez J."/>
            <person name="Henrissat B."/>
            <person name="Kuo A."/>
            <person name="Liang C."/>
            <person name="Lipzen A."/>
            <person name="Lutzoni F."/>
            <person name="Magnuson J."/>
            <person name="Mondo S."/>
            <person name="Nolan M."/>
            <person name="Ohm R."/>
            <person name="Pangilinan J."/>
            <person name="Park H.-J."/>
            <person name="Ramirez L."/>
            <person name="Alfaro M."/>
            <person name="Sun H."/>
            <person name="Tritt A."/>
            <person name="Yoshinaga Y."/>
            <person name="Zwiers L.-H."/>
            <person name="Turgeon B."/>
            <person name="Goodwin S."/>
            <person name="Spatafora J."/>
            <person name="Crous P."/>
            <person name="Grigoriev I."/>
        </authorList>
    </citation>
    <scope>NUCLEOTIDE SEQUENCE</scope>
    <source>
        <strain evidence="2">CBS 107.79</strain>
    </source>
</reference>
<evidence type="ECO:0000256" key="1">
    <source>
        <dbReference type="SAM" id="MobiDB-lite"/>
    </source>
</evidence>
<feature type="non-terminal residue" evidence="2">
    <location>
        <position position="1"/>
    </location>
</feature>
<evidence type="ECO:0000313" key="2">
    <source>
        <dbReference type="EMBL" id="KAF1971161.1"/>
    </source>
</evidence>
<name>A0A6A5V1P0_9PLEO</name>